<dbReference type="Gene3D" id="1.20.120.1020">
    <property type="entry name" value="Prion-inhibition and propagation, HeLo domain"/>
    <property type="match status" value="1"/>
</dbReference>
<dbReference type="Pfam" id="PF14479">
    <property type="entry name" value="HeLo"/>
    <property type="match status" value="1"/>
</dbReference>
<feature type="domain" description="Prion-inhibition and propagation HeLo" evidence="1">
    <location>
        <begin position="7"/>
        <end position="63"/>
    </location>
</feature>
<dbReference type="AlphaFoldDB" id="A0A6A5S3M2"/>
<dbReference type="InterPro" id="IPR038305">
    <property type="entry name" value="HeLo_sf"/>
</dbReference>
<evidence type="ECO:0000313" key="3">
    <source>
        <dbReference type="Proteomes" id="UP000800082"/>
    </source>
</evidence>
<protein>
    <recommendedName>
        <fullName evidence="1">Prion-inhibition and propagation HeLo domain-containing protein</fullName>
    </recommendedName>
</protein>
<dbReference type="GeneID" id="54345343"/>
<evidence type="ECO:0000313" key="2">
    <source>
        <dbReference type="EMBL" id="KAF1933066.1"/>
    </source>
</evidence>
<accession>A0A6A5S3M2</accession>
<gene>
    <name evidence="2" type="ORF">M421DRAFT_1626</name>
</gene>
<organism evidence="2 3">
    <name type="scientific">Didymella exigua CBS 183.55</name>
    <dbReference type="NCBI Taxonomy" id="1150837"/>
    <lineage>
        <taxon>Eukaryota</taxon>
        <taxon>Fungi</taxon>
        <taxon>Dikarya</taxon>
        <taxon>Ascomycota</taxon>
        <taxon>Pezizomycotina</taxon>
        <taxon>Dothideomycetes</taxon>
        <taxon>Pleosporomycetidae</taxon>
        <taxon>Pleosporales</taxon>
        <taxon>Pleosporineae</taxon>
        <taxon>Didymellaceae</taxon>
        <taxon>Didymella</taxon>
    </lineage>
</organism>
<reference evidence="2" key="1">
    <citation type="journal article" date="2020" name="Stud. Mycol.">
        <title>101 Dothideomycetes genomes: a test case for predicting lifestyles and emergence of pathogens.</title>
        <authorList>
            <person name="Haridas S."/>
            <person name="Albert R."/>
            <person name="Binder M."/>
            <person name="Bloem J."/>
            <person name="Labutti K."/>
            <person name="Salamov A."/>
            <person name="Andreopoulos B."/>
            <person name="Baker S."/>
            <person name="Barry K."/>
            <person name="Bills G."/>
            <person name="Bluhm B."/>
            <person name="Cannon C."/>
            <person name="Castanera R."/>
            <person name="Culley D."/>
            <person name="Daum C."/>
            <person name="Ezra D."/>
            <person name="Gonzalez J."/>
            <person name="Henrissat B."/>
            <person name="Kuo A."/>
            <person name="Liang C."/>
            <person name="Lipzen A."/>
            <person name="Lutzoni F."/>
            <person name="Magnuson J."/>
            <person name="Mondo S."/>
            <person name="Nolan M."/>
            <person name="Ohm R."/>
            <person name="Pangilinan J."/>
            <person name="Park H.-J."/>
            <person name="Ramirez L."/>
            <person name="Alfaro M."/>
            <person name="Sun H."/>
            <person name="Tritt A."/>
            <person name="Yoshinaga Y."/>
            <person name="Zwiers L.-H."/>
            <person name="Turgeon B."/>
            <person name="Goodwin S."/>
            <person name="Spatafora J."/>
            <person name="Crous P."/>
            <person name="Grigoriev I."/>
        </authorList>
    </citation>
    <scope>NUCLEOTIDE SEQUENCE</scope>
    <source>
        <strain evidence="2">CBS 183.55</strain>
    </source>
</reference>
<sequence length="135" mass="15425">MYRPVQQASKQAAWALHDKKTLNNLFMTLNALIDGLERLVPEPQMRYLSTIEVAEIDDPEALESFTSALKLEAAIQMRRATIFFRQPSISSLVTVTIALQISRVPRHEYNDTTNHSKAKVLMGNVYGKKNDFWDD</sequence>
<dbReference type="InterPro" id="IPR029498">
    <property type="entry name" value="HeLo_dom"/>
</dbReference>
<dbReference type="Proteomes" id="UP000800082">
    <property type="component" value="Unassembled WGS sequence"/>
</dbReference>
<dbReference type="RefSeq" id="XP_033453314.1">
    <property type="nucleotide sequence ID" value="XM_033587697.1"/>
</dbReference>
<proteinExistence type="predicted"/>
<evidence type="ECO:0000259" key="1">
    <source>
        <dbReference type="Pfam" id="PF14479"/>
    </source>
</evidence>
<dbReference type="EMBL" id="ML978958">
    <property type="protein sequence ID" value="KAF1933066.1"/>
    <property type="molecule type" value="Genomic_DNA"/>
</dbReference>
<keyword evidence="3" id="KW-1185">Reference proteome</keyword>
<name>A0A6A5S3M2_9PLEO</name>